<organism evidence="1 2">
    <name type="scientific">Planoprotostelium fungivorum</name>
    <dbReference type="NCBI Taxonomy" id="1890364"/>
    <lineage>
        <taxon>Eukaryota</taxon>
        <taxon>Amoebozoa</taxon>
        <taxon>Evosea</taxon>
        <taxon>Variosea</taxon>
        <taxon>Cavosteliida</taxon>
        <taxon>Cavosteliaceae</taxon>
        <taxon>Planoprotostelium</taxon>
    </lineage>
</organism>
<keyword evidence="2" id="KW-1185">Reference proteome</keyword>
<reference evidence="1 2" key="1">
    <citation type="journal article" date="2018" name="Genome Biol. Evol.">
        <title>Multiple Roots of Fruiting Body Formation in Amoebozoa.</title>
        <authorList>
            <person name="Hillmann F."/>
            <person name="Forbes G."/>
            <person name="Novohradska S."/>
            <person name="Ferling I."/>
            <person name="Riege K."/>
            <person name="Groth M."/>
            <person name="Westermann M."/>
            <person name="Marz M."/>
            <person name="Spaller T."/>
            <person name="Winckler T."/>
            <person name="Schaap P."/>
            <person name="Glockner G."/>
        </authorList>
    </citation>
    <scope>NUCLEOTIDE SEQUENCE [LARGE SCALE GENOMIC DNA]</scope>
    <source>
        <strain evidence="1 2">Jena</strain>
    </source>
</reference>
<proteinExistence type="predicted"/>
<gene>
    <name evidence="1" type="ORF">PROFUN_17119</name>
</gene>
<name>A0A2P6MMB3_9EUKA</name>
<evidence type="ECO:0000313" key="2">
    <source>
        <dbReference type="Proteomes" id="UP000241769"/>
    </source>
</evidence>
<dbReference type="InParanoid" id="A0A2P6MMB3"/>
<dbReference type="AlphaFoldDB" id="A0A2P6MMB3"/>
<dbReference type="Proteomes" id="UP000241769">
    <property type="component" value="Unassembled WGS sequence"/>
</dbReference>
<accession>A0A2P6MMB3</accession>
<feature type="non-terminal residue" evidence="1">
    <location>
        <position position="1"/>
    </location>
</feature>
<protein>
    <submittedName>
        <fullName evidence="1">Uncharacterized protein</fullName>
    </submittedName>
</protein>
<comment type="caution">
    <text evidence="1">The sequence shown here is derived from an EMBL/GenBank/DDBJ whole genome shotgun (WGS) entry which is preliminary data.</text>
</comment>
<sequence length="80" mass="9286">QPHNEQPASTTHLPYYYDIYHSYECSTYNVSAPLLLCPTATMKCRMARDKTTFALLYLIKRQQSALLSSLSRVNEIEERL</sequence>
<dbReference type="EMBL" id="MDYQ01000796">
    <property type="protein sequence ID" value="PRP72843.1"/>
    <property type="molecule type" value="Genomic_DNA"/>
</dbReference>
<evidence type="ECO:0000313" key="1">
    <source>
        <dbReference type="EMBL" id="PRP72843.1"/>
    </source>
</evidence>